<dbReference type="EMBL" id="PVNL01000109">
    <property type="protein sequence ID" value="PRQ03179.1"/>
    <property type="molecule type" value="Genomic_DNA"/>
</dbReference>
<dbReference type="Proteomes" id="UP000238823">
    <property type="component" value="Unassembled WGS sequence"/>
</dbReference>
<reference evidence="1 2" key="1">
    <citation type="submission" date="2018-03" db="EMBL/GenBank/DDBJ databases">
        <title>Draft Genome Sequences of the Obligatory Marine Myxobacteria Enhygromyxa salina SWB007.</title>
        <authorList>
            <person name="Poehlein A."/>
            <person name="Moghaddam J.A."/>
            <person name="Harms H."/>
            <person name="Alanjari M."/>
            <person name="Koenig G.M."/>
            <person name="Daniel R."/>
            <person name="Schaeberle T.F."/>
        </authorList>
    </citation>
    <scope>NUCLEOTIDE SEQUENCE [LARGE SCALE GENOMIC DNA]</scope>
    <source>
        <strain evidence="1 2">SWB007</strain>
    </source>
</reference>
<gene>
    <name evidence="1" type="ORF">ENSA7_53190</name>
</gene>
<evidence type="ECO:0008006" key="3">
    <source>
        <dbReference type="Google" id="ProtNLM"/>
    </source>
</evidence>
<evidence type="ECO:0000313" key="2">
    <source>
        <dbReference type="Proteomes" id="UP000238823"/>
    </source>
</evidence>
<proteinExistence type="predicted"/>
<comment type="caution">
    <text evidence="1">The sequence shown here is derived from an EMBL/GenBank/DDBJ whole genome shotgun (WGS) entry which is preliminary data.</text>
</comment>
<protein>
    <recommendedName>
        <fullName evidence="3">Lipoprotein</fullName>
    </recommendedName>
</protein>
<dbReference type="AlphaFoldDB" id="A0A2S9YDI9"/>
<evidence type="ECO:0000313" key="1">
    <source>
        <dbReference type="EMBL" id="PRQ03179.1"/>
    </source>
</evidence>
<accession>A0A2S9YDI9</accession>
<sequence>MNAPSKPTIHNRMFSSIGCIAMLALFAGGCDPDELASEVDRSAALDVDVATADASTADNPPLVSPGPDQIDGISPVGFDDERQLWLYDRDGDGFPDLTEALDDTDMLDPNSNPAVDDELDALDPVAAAFPQSNCRKGFQQAGPRLCISKQLRPARRFRRAINNCRRRSSSVCSYEDLTYLYLNSDLDEDYNPRNKWIGNITGDNYVLCGNRRISYDGDPDWVDFEDTCHKNEKHPFWCCHDDDRGKNDEDDYDEEYDD</sequence>
<organism evidence="1 2">
    <name type="scientific">Enhygromyxa salina</name>
    <dbReference type="NCBI Taxonomy" id="215803"/>
    <lineage>
        <taxon>Bacteria</taxon>
        <taxon>Pseudomonadati</taxon>
        <taxon>Myxococcota</taxon>
        <taxon>Polyangia</taxon>
        <taxon>Nannocystales</taxon>
        <taxon>Nannocystaceae</taxon>
        <taxon>Enhygromyxa</taxon>
    </lineage>
</organism>
<dbReference type="PROSITE" id="PS51257">
    <property type="entry name" value="PROKAR_LIPOPROTEIN"/>
    <property type="match status" value="1"/>
</dbReference>
<name>A0A2S9YDI9_9BACT</name>